<gene>
    <name evidence="11" type="primary">pyrK</name>
    <name evidence="15" type="ORF">SAMN05216544_0552</name>
</gene>
<dbReference type="PANTHER" id="PTHR43513:SF3">
    <property type="entry name" value="DIHYDROOROTATE DEHYDROGENASE B (NAD(+)), ELECTRON TRANSFER SUBUNIT-RELATED"/>
    <property type="match status" value="1"/>
</dbReference>
<dbReference type="Proteomes" id="UP000187651">
    <property type="component" value="Unassembled WGS sequence"/>
</dbReference>
<dbReference type="UniPathway" id="UPA00070">
    <property type="reaction ID" value="UER00945"/>
</dbReference>
<dbReference type="InterPro" id="IPR037117">
    <property type="entry name" value="Dihydroorotate_DH_ele_sf"/>
</dbReference>
<keyword evidence="10 11" id="KW-0411">Iron-sulfur</keyword>
<feature type="binding site" evidence="11 13">
    <location>
        <position position="229"/>
    </location>
    <ligand>
        <name>[2Fe-2S] cluster</name>
        <dbReference type="ChEBI" id="CHEBI:190135"/>
    </ligand>
</feature>
<evidence type="ECO:0000256" key="10">
    <source>
        <dbReference type="ARBA" id="ARBA00023014"/>
    </source>
</evidence>
<dbReference type="PROSITE" id="PS51384">
    <property type="entry name" value="FAD_FR"/>
    <property type="match status" value="1"/>
</dbReference>
<dbReference type="SUPFAM" id="SSF63380">
    <property type="entry name" value="Riboflavin synthase domain-like"/>
    <property type="match status" value="1"/>
</dbReference>
<feature type="binding site" evidence="11 12">
    <location>
        <begin position="67"/>
        <end position="69"/>
    </location>
    <ligand>
        <name>FAD</name>
        <dbReference type="ChEBI" id="CHEBI:57692"/>
    </ligand>
</feature>
<organism evidence="15 16">
    <name type="scientific">Lachnospira pectinoschiza</name>
    <dbReference type="NCBI Taxonomy" id="28052"/>
    <lineage>
        <taxon>Bacteria</taxon>
        <taxon>Bacillati</taxon>
        <taxon>Bacillota</taxon>
        <taxon>Clostridia</taxon>
        <taxon>Lachnospirales</taxon>
        <taxon>Lachnospiraceae</taxon>
        <taxon>Lachnospira</taxon>
    </lineage>
</organism>
<keyword evidence="16" id="KW-1185">Reference proteome</keyword>
<feature type="domain" description="FAD-binding FR-type" evidence="14">
    <location>
        <begin position="2"/>
        <end position="99"/>
    </location>
</feature>
<feature type="binding site" evidence="11 12">
    <location>
        <begin position="74"/>
        <end position="75"/>
    </location>
    <ligand>
        <name>FAD</name>
        <dbReference type="ChEBI" id="CHEBI:57692"/>
    </ligand>
</feature>
<evidence type="ECO:0000256" key="4">
    <source>
        <dbReference type="ARBA" id="ARBA00022714"/>
    </source>
</evidence>
<dbReference type="Pfam" id="PF10418">
    <property type="entry name" value="DHODB_Fe-S_bind"/>
    <property type="match status" value="1"/>
</dbReference>
<dbReference type="GO" id="GO:0016491">
    <property type="term" value="F:oxidoreductase activity"/>
    <property type="evidence" value="ECO:0007669"/>
    <property type="project" value="InterPro"/>
</dbReference>
<dbReference type="OrthoDB" id="9789468at2"/>
<dbReference type="InterPro" id="IPR050353">
    <property type="entry name" value="PyrK_electron_transfer"/>
</dbReference>
<feature type="binding site" evidence="11 13">
    <location>
        <position position="224"/>
    </location>
    <ligand>
        <name>[2Fe-2S] cluster</name>
        <dbReference type="ChEBI" id="CHEBI:190135"/>
    </ligand>
</feature>
<keyword evidence="7 11" id="KW-0665">Pyrimidine biosynthesis</keyword>
<protein>
    <recommendedName>
        <fullName evidence="11">Dihydroorotate dehydrogenase B (NAD(+)), electron transfer subunit</fullName>
    </recommendedName>
    <alternativeName>
        <fullName evidence="11">Dihydroorotate oxidase B, electron transfer subunit</fullName>
    </alternativeName>
</protein>
<dbReference type="InterPro" id="IPR023455">
    <property type="entry name" value="Dihydroorotate_DHASE_ETsu"/>
</dbReference>
<dbReference type="InterPro" id="IPR019480">
    <property type="entry name" value="Dihydroorotate_DH_Fe-S-bd"/>
</dbReference>
<dbReference type="AlphaFoldDB" id="A0A1G9TZ55"/>
<evidence type="ECO:0000256" key="11">
    <source>
        <dbReference type="HAMAP-Rule" id="MF_01211"/>
    </source>
</evidence>
<evidence type="ECO:0000259" key="14">
    <source>
        <dbReference type="PROSITE" id="PS51384"/>
    </source>
</evidence>
<feature type="binding site" evidence="11 13">
    <location>
        <position position="251"/>
    </location>
    <ligand>
        <name>[2Fe-2S] cluster</name>
        <dbReference type="ChEBI" id="CHEBI:190135"/>
    </ligand>
</feature>
<keyword evidence="2 11" id="KW-0813">Transport</keyword>
<feature type="binding site" evidence="11 13">
    <location>
        <position position="232"/>
    </location>
    <ligand>
        <name>[2Fe-2S] cluster</name>
        <dbReference type="ChEBI" id="CHEBI:190135"/>
    </ligand>
</feature>
<evidence type="ECO:0000256" key="7">
    <source>
        <dbReference type="ARBA" id="ARBA00022975"/>
    </source>
</evidence>
<dbReference type="CDD" id="cd06218">
    <property type="entry name" value="DHOD_e_trans"/>
    <property type="match status" value="1"/>
</dbReference>
<evidence type="ECO:0000256" key="9">
    <source>
        <dbReference type="ARBA" id="ARBA00023004"/>
    </source>
</evidence>
<evidence type="ECO:0000256" key="12">
    <source>
        <dbReference type="PIRSR" id="PIRSR006816-1"/>
    </source>
</evidence>
<keyword evidence="9 11" id="KW-0408">Iron</keyword>
<dbReference type="RefSeq" id="WP_074520807.1">
    <property type="nucleotide sequence ID" value="NZ_FNHZ01000001.1"/>
</dbReference>
<dbReference type="InterPro" id="IPR012165">
    <property type="entry name" value="Cyt_c3_hydrogenase_gsu"/>
</dbReference>
<dbReference type="SUPFAM" id="SSF52343">
    <property type="entry name" value="Ferredoxin reductase-like, C-terminal NADP-linked domain"/>
    <property type="match status" value="1"/>
</dbReference>
<keyword evidence="3 11" id="KW-0285">Flavoprotein</keyword>
<sequence>MTFRENATIAKASKLANGVFEIWFETKDIAKNAIPGQFISVYSNHGERLLPRPISICRIDGDLLRIVYRVVGAGTDEFSQMKAGEKLTIQGPLGNGYELDKIKAALESKGGNFKKALLFGGGIGVPPMLELAAKLDIQTDVVLGYRDQENFLKDEFENVSTVHIATDDGSVGFHGNVIDAAKAEELKADVIFACGPLPMLKGVKAYAKELGVPAYISLEEKMACGIGACLACVCKTHKKDEHSQVNNARVCKEGPVFDAAEVEI</sequence>
<comment type="cofactor">
    <cofactor evidence="11">
        <name>[2Fe-2S] cluster</name>
        <dbReference type="ChEBI" id="CHEBI:190135"/>
    </cofactor>
    <text evidence="11">Binds 1 [2Fe-2S] cluster per subunit.</text>
</comment>
<comment type="cofactor">
    <cofactor evidence="13">
        <name>[2Fe-2S] cluster</name>
        <dbReference type="ChEBI" id="CHEBI:190135"/>
    </cofactor>
    <text evidence="13">Binds 1 [2Fe-2S] cluster per subunit.</text>
</comment>
<keyword evidence="8 11" id="KW-0249">Electron transport</keyword>
<dbReference type="PANTHER" id="PTHR43513">
    <property type="entry name" value="DIHYDROOROTATE DEHYDROGENASE B (NAD(+)), ELECTRON TRANSFER SUBUNIT"/>
    <property type="match status" value="1"/>
</dbReference>
<dbReference type="InterPro" id="IPR039261">
    <property type="entry name" value="FNR_nucleotide-bd"/>
</dbReference>
<dbReference type="InterPro" id="IPR017938">
    <property type="entry name" value="Riboflavin_synthase-like_b-brl"/>
</dbReference>
<dbReference type="PRINTS" id="PR00409">
    <property type="entry name" value="PHDIOXRDTASE"/>
</dbReference>
<evidence type="ECO:0000256" key="3">
    <source>
        <dbReference type="ARBA" id="ARBA00022630"/>
    </source>
</evidence>
<reference evidence="16" key="1">
    <citation type="submission" date="2016-10" db="EMBL/GenBank/DDBJ databases">
        <authorList>
            <person name="Varghese N."/>
            <person name="Submissions S."/>
        </authorList>
    </citation>
    <scope>NUCLEOTIDE SEQUENCE [LARGE SCALE GENOMIC DNA]</scope>
    <source>
        <strain evidence="16">M83</strain>
    </source>
</reference>
<dbReference type="Gene3D" id="2.40.30.10">
    <property type="entry name" value="Translation factors"/>
    <property type="match status" value="1"/>
</dbReference>
<evidence type="ECO:0000256" key="8">
    <source>
        <dbReference type="ARBA" id="ARBA00022982"/>
    </source>
</evidence>
<name>A0A1G9TZ55_9FIRM</name>
<dbReference type="Gene3D" id="3.40.50.80">
    <property type="entry name" value="Nucleotide-binding domain of ferredoxin-NADP reductase (FNR) module"/>
    <property type="match status" value="1"/>
</dbReference>
<evidence type="ECO:0000256" key="2">
    <source>
        <dbReference type="ARBA" id="ARBA00022448"/>
    </source>
</evidence>
<dbReference type="GO" id="GO:0009055">
    <property type="term" value="F:electron transfer activity"/>
    <property type="evidence" value="ECO:0007669"/>
    <property type="project" value="UniProtKB-UniRule"/>
</dbReference>
<comment type="similarity">
    <text evidence="1 11">Belongs to the PyrK family.</text>
</comment>
<dbReference type="HAMAP" id="MF_01211">
    <property type="entry name" value="DHODB_Fe_S_bind"/>
    <property type="match status" value="1"/>
</dbReference>
<dbReference type="GO" id="GO:0046872">
    <property type="term" value="F:metal ion binding"/>
    <property type="evidence" value="ECO:0007669"/>
    <property type="project" value="UniProtKB-KW"/>
</dbReference>
<accession>A0A1G9TZ55</accession>
<dbReference type="Gene3D" id="2.10.240.10">
    <property type="entry name" value="Dihydroorotate dehydrogenase, electron transfer subunit"/>
    <property type="match status" value="1"/>
</dbReference>
<evidence type="ECO:0000256" key="5">
    <source>
        <dbReference type="ARBA" id="ARBA00022723"/>
    </source>
</evidence>
<feature type="binding site" evidence="11 12">
    <location>
        <begin position="52"/>
        <end position="55"/>
    </location>
    <ligand>
        <name>FAD</name>
        <dbReference type="ChEBI" id="CHEBI:57692"/>
    </ligand>
</feature>
<dbReference type="GO" id="GO:0050660">
    <property type="term" value="F:flavin adenine dinucleotide binding"/>
    <property type="evidence" value="ECO:0007669"/>
    <property type="project" value="InterPro"/>
</dbReference>
<comment type="pathway">
    <text evidence="11">Pyrimidine metabolism; UMP biosynthesis via de novo pathway; orotate from (S)-dihydroorotate (NAD(+) route): step 1/1.</text>
</comment>
<evidence type="ECO:0000256" key="1">
    <source>
        <dbReference type="ARBA" id="ARBA00006422"/>
    </source>
</evidence>
<keyword evidence="6 11" id="KW-0274">FAD</keyword>
<dbReference type="PIRSF" id="PIRSF006816">
    <property type="entry name" value="Cyc3_hyd_g"/>
    <property type="match status" value="1"/>
</dbReference>
<proteinExistence type="inferred from homology"/>
<keyword evidence="4 11" id="KW-0001">2Fe-2S</keyword>
<comment type="function">
    <text evidence="11">Responsible for channeling the electrons from the oxidation of dihydroorotate from the FMN redox center in the PyrD type B subunit to the ultimate electron acceptor NAD(+).</text>
</comment>
<evidence type="ECO:0000256" key="6">
    <source>
        <dbReference type="ARBA" id="ARBA00022827"/>
    </source>
</evidence>
<comment type="subunit">
    <text evidence="11">Heterotetramer of 2 PyrK and 2 PyrD type B subunits.</text>
</comment>
<evidence type="ECO:0000313" key="16">
    <source>
        <dbReference type="Proteomes" id="UP000187651"/>
    </source>
</evidence>
<dbReference type="InterPro" id="IPR017927">
    <property type="entry name" value="FAD-bd_FR_type"/>
</dbReference>
<dbReference type="GO" id="GO:0051537">
    <property type="term" value="F:2 iron, 2 sulfur cluster binding"/>
    <property type="evidence" value="ECO:0007669"/>
    <property type="project" value="UniProtKB-KW"/>
</dbReference>
<keyword evidence="5 11" id="KW-0479">Metal-binding</keyword>
<evidence type="ECO:0000313" key="15">
    <source>
        <dbReference type="EMBL" id="SDM52966.1"/>
    </source>
</evidence>
<comment type="cofactor">
    <cofactor evidence="11 12">
        <name>FAD</name>
        <dbReference type="ChEBI" id="CHEBI:57692"/>
    </cofactor>
    <text evidence="11 12">Binds 1 FAD per subunit.</text>
</comment>
<dbReference type="EMBL" id="FNHZ01000001">
    <property type="protein sequence ID" value="SDM52966.1"/>
    <property type="molecule type" value="Genomic_DNA"/>
</dbReference>
<dbReference type="GO" id="GO:0044205">
    <property type="term" value="P:'de novo' UMP biosynthetic process"/>
    <property type="evidence" value="ECO:0007669"/>
    <property type="project" value="UniProtKB-UniRule"/>
</dbReference>
<evidence type="ECO:0000256" key="13">
    <source>
        <dbReference type="PIRSR" id="PIRSR006816-2"/>
    </source>
</evidence>